<accession>A0A1X0NVP0</accession>
<proteinExistence type="predicted"/>
<organism evidence="1 2">
    <name type="scientific">Trypanosoma theileri</name>
    <dbReference type="NCBI Taxonomy" id="67003"/>
    <lineage>
        <taxon>Eukaryota</taxon>
        <taxon>Discoba</taxon>
        <taxon>Euglenozoa</taxon>
        <taxon>Kinetoplastea</taxon>
        <taxon>Metakinetoplastina</taxon>
        <taxon>Trypanosomatida</taxon>
        <taxon>Trypanosomatidae</taxon>
        <taxon>Trypanosoma</taxon>
    </lineage>
</organism>
<gene>
    <name evidence="1" type="ORF">TM35_000151120</name>
</gene>
<comment type="caution">
    <text evidence="1">The sequence shown here is derived from an EMBL/GenBank/DDBJ whole genome shotgun (WGS) entry which is preliminary data.</text>
</comment>
<dbReference type="AlphaFoldDB" id="A0A1X0NVP0"/>
<dbReference type="GeneID" id="39985544"/>
<evidence type="ECO:0000313" key="1">
    <source>
        <dbReference type="EMBL" id="ORC88681.1"/>
    </source>
</evidence>
<sequence length="112" mass="12577">MRQFPEVLPNYRCWCGVVNGILVILTCGRYRPGRGFRNSSNGLYYHNNHYNPNNNNNGIMSGGMFPSGLHGRGRHARDLAFEALQSDLDEEFSDEVETAMQPAAVVKMRAVT</sequence>
<dbReference type="Proteomes" id="UP000192257">
    <property type="component" value="Unassembled WGS sequence"/>
</dbReference>
<dbReference type="EMBL" id="NBCO01000015">
    <property type="protein sequence ID" value="ORC88681.1"/>
    <property type="molecule type" value="Genomic_DNA"/>
</dbReference>
<reference evidence="1 2" key="1">
    <citation type="submission" date="2017-03" db="EMBL/GenBank/DDBJ databases">
        <title>An alternative strategy for trypanosome survival in the mammalian bloodstream revealed through genome and transcriptome analysis of the ubiquitous bovine parasite Trypanosoma (Megatrypanum) theileri.</title>
        <authorList>
            <person name="Kelly S."/>
            <person name="Ivens A."/>
            <person name="Mott A."/>
            <person name="O'Neill E."/>
            <person name="Emms D."/>
            <person name="Macleod O."/>
            <person name="Voorheis P."/>
            <person name="Matthews J."/>
            <person name="Matthews K."/>
            <person name="Carrington M."/>
        </authorList>
    </citation>
    <scope>NUCLEOTIDE SEQUENCE [LARGE SCALE GENOMIC DNA]</scope>
    <source>
        <strain evidence="1">Edinburgh</strain>
    </source>
</reference>
<dbReference type="OrthoDB" id="247796at2759"/>
<dbReference type="RefSeq" id="XP_028882747.1">
    <property type="nucleotide sequence ID" value="XM_029025764.1"/>
</dbReference>
<keyword evidence="2" id="KW-1185">Reference proteome</keyword>
<name>A0A1X0NVP0_9TRYP</name>
<dbReference type="VEuPathDB" id="TriTrypDB:TM35_000151120"/>
<evidence type="ECO:0000313" key="2">
    <source>
        <dbReference type="Proteomes" id="UP000192257"/>
    </source>
</evidence>
<protein>
    <submittedName>
        <fullName evidence="1">Uncharacterized protein</fullName>
    </submittedName>
</protein>